<evidence type="ECO:0000256" key="1">
    <source>
        <dbReference type="ARBA" id="ARBA00022485"/>
    </source>
</evidence>
<dbReference type="Pfam" id="PF03460">
    <property type="entry name" value="NIR_SIR_ferr"/>
    <property type="match status" value="1"/>
</dbReference>
<keyword evidence="7" id="KW-1185">Reference proteome</keyword>
<dbReference type="SUPFAM" id="SSF55124">
    <property type="entry name" value="Nitrite/Sulfite reductase N-terminal domain-like"/>
    <property type="match status" value="1"/>
</dbReference>
<sequence length="303" mass="33200">MNITPEERKRLKGQGILSNRDEEHFSARIITENGVLNARQMINLGEAADRYGNGNVAFTARMTLEIQGITYENIEKLQDHIQKEGMVTGGTGNKVRPVVACKGTVCVYGLLDTQGLAKAIHHRFYEGYRNVTLPHKFKIAVGGCPNNCVKPDLNDLGIMGQRVPAYENQLCRGCKKCNIEDTCPMGAAKIADGILTIDPKLCNNCGLCIGKCHFKAIPGGMAGCKIYVGGRWGKKTRPGNLLSRVYTPEEALDMVEKAILYYKEQGQPGERFGAMIDRLGIDAVEKALEGDALLQRKTAILEG</sequence>
<dbReference type="PANTHER" id="PTHR11493:SF54">
    <property type="entry name" value="ANAEROBIC SULFITE REDUCTASE SUBUNIT C"/>
    <property type="match status" value="1"/>
</dbReference>
<dbReference type="InterPro" id="IPR036136">
    <property type="entry name" value="Nit/Sulf_reduc_fer-like_dom_sf"/>
</dbReference>
<keyword evidence="2" id="KW-0479">Metal-binding</keyword>
<accession>A0A926D7D6</accession>
<proteinExistence type="predicted"/>
<dbReference type="RefSeq" id="WP_249316329.1">
    <property type="nucleotide sequence ID" value="NZ_JACRSR010000002.1"/>
</dbReference>
<dbReference type="InterPro" id="IPR045169">
    <property type="entry name" value="NO2/SO3_Rdtase_4Fe4S_prot"/>
</dbReference>
<dbReference type="GO" id="GO:0016002">
    <property type="term" value="F:sulfite reductase activity"/>
    <property type="evidence" value="ECO:0007669"/>
    <property type="project" value="TreeGrafter"/>
</dbReference>
<dbReference type="AlphaFoldDB" id="A0A926D7D6"/>
<dbReference type="GO" id="GO:0046872">
    <property type="term" value="F:metal ion binding"/>
    <property type="evidence" value="ECO:0007669"/>
    <property type="project" value="UniProtKB-KW"/>
</dbReference>
<dbReference type="SUPFAM" id="SSF54862">
    <property type="entry name" value="4Fe-4S ferredoxins"/>
    <property type="match status" value="1"/>
</dbReference>
<feature type="domain" description="4Fe-4S ferredoxin-type" evidence="5">
    <location>
        <begin position="162"/>
        <end position="193"/>
    </location>
</feature>
<dbReference type="GO" id="GO:0050311">
    <property type="term" value="F:sulfite reductase (ferredoxin) activity"/>
    <property type="evidence" value="ECO:0007669"/>
    <property type="project" value="TreeGrafter"/>
</dbReference>
<evidence type="ECO:0000256" key="3">
    <source>
        <dbReference type="ARBA" id="ARBA00023004"/>
    </source>
</evidence>
<keyword evidence="1" id="KW-0004">4Fe-4S</keyword>
<dbReference type="PANTHER" id="PTHR11493">
    <property type="entry name" value="SULFITE REDUCTASE [NADPH] SUBUNIT BETA-RELATED"/>
    <property type="match status" value="1"/>
</dbReference>
<reference evidence="6" key="1">
    <citation type="submission" date="2020-08" db="EMBL/GenBank/DDBJ databases">
        <title>Genome public.</title>
        <authorList>
            <person name="Liu C."/>
            <person name="Sun Q."/>
        </authorList>
    </citation>
    <scope>NUCLEOTIDE SEQUENCE</scope>
    <source>
        <strain evidence="6">NSJ-53</strain>
    </source>
</reference>
<dbReference type="PROSITE" id="PS51379">
    <property type="entry name" value="4FE4S_FER_2"/>
    <property type="match status" value="2"/>
</dbReference>
<dbReference type="GO" id="GO:0009337">
    <property type="term" value="C:sulfite reductase complex (NADPH)"/>
    <property type="evidence" value="ECO:0007669"/>
    <property type="project" value="TreeGrafter"/>
</dbReference>
<comment type="caution">
    <text evidence="6">The sequence shown here is derived from an EMBL/GenBank/DDBJ whole genome shotgun (WGS) entry which is preliminary data.</text>
</comment>
<dbReference type="Gene3D" id="3.30.70.3340">
    <property type="match status" value="1"/>
</dbReference>
<evidence type="ECO:0000313" key="7">
    <source>
        <dbReference type="Proteomes" id="UP000623172"/>
    </source>
</evidence>
<dbReference type="GO" id="GO:0051539">
    <property type="term" value="F:4 iron, 4 sulfur cluster binding"/>
    <property type="evidence" value="ECO:0007669"/>
    <property type="project" value="UniProtKB-KW"/>
</dbReference>
<keyword evidence="3" id="KW-0408">Iron</keyword>
<dbReference type="InterPro" id="IPR045854">
    <property type="entry name" value="NO2/SO3_Rdtase_4Fe4S_sf"/>
</dbReference>
<dbReference type="GO" id="GO:0020037">
    <property type="term" value="F:heme binding"/>
    <property type="evidence" value="ECO:0007669"/>
    <property type="project" value="InterPro"/>
</dbReference>
<feature type="domain" description="4Fe-4S ferredoxin-type" evidence="5">
    <location>
        <begin position="195"/>
        <end position="222"/>
    </location>
</feature>
<dbReference type="InterPro" id="IPR017896">
    <property type="entry name" value="4Fe4S_Fe-S-bd"/>
</dbReference>
<evidence type="ECO:0000313" key="6">
    <source>
        <dbReference type="EMBL" id="MBC8531720.1"/>
    </source>
</evidence>
<gene>
    <name evidence="6" type="ORF">H8696_07645</name>
</gene>
<evidence type="ECO:0000256" key="2">
    <source>
        <dbReference type="ARBA" id="ARBA00022723"/>
    </source>
</evidence>
<keyword evidence="4" id="KW-0411">Iron-sulfur</keyword>
<evidence type="ECO:0000256" key="4">
    <source>
        <dbReference type="ARBA" id="ARBA00023014"/>
    </source>
</evidence>
<dbReference type="EMBL" id="JACRSR010000002">
    <property type="protein sequence ID" value="MBC8531720.1"/>
    <property type="molecule type" value="Genomic_DNA"/>
</dbReference>
<dbReference type="Gene3D" id="3.30.413.10">
    <property type="entry name" value="Sulfite Reductase Hemoprotein, domain 1"/>
    <property type="match status" value="1"/>
</dbReference>
<name>A0A926D7D6_9FIRM</name>
<dbReference type="Pfam" id="PF01077">
    <property type="entry name" value="NIR_SIR"/>
    <property type="match status" value="1"/>
</dbReference>
<dbReference type="Proteomes" id="UP000623172">
    <property type="component" value="Unassembled WGS sequence"/>
</dbReference>
<dbReference type="InterPro" id="IPR005117">
    <property type="entry name" value="NiRdtase/SiRdtase_haem-b_fer"/>
</dbReference>
<dbReference type="SUPFAM" id="SSF56014">
    <property type="entry name" value="Nitrite and sulphite reductase 4Fe-4S domain-like"/>
    <property type="match status" value="1"/>
</dbReference>
<protein>
    <submittedName>
        <fullName evidence="6">(4Fe-4S)-binding protein</fullName>
    </submittedName>
</protein>
<dbReference type="Gene3D" id="3.30.70.20">
    <property type="match status" value="1"/>
</dbReference>
<dbReference type="InterPro" id="IPR006067">
    <property type="entry name" value="NO2/SO3_Rdtase_4Fe4S_dom"/>
</dbReference>
<organism evidence="6 7">
    <name type="scientific">Gehongia tenuis</name>
    <dbReference type="NCBI Taxonomy" id="2763655"/>
    <lineage>
        <taxon>Bacteria</taxon>
        <taxon>Bacillati</taxon>
        <taxon>Bacillota</taxon>
        <taxon>Clostridia</taxon>
        <taxon>Christensenellales</taxon>
        <taxon>Christensenellaceae</taxon>
        <taxon>Gehongia</taxon>
    </lineage>
</organism>
<dbReference type="GO" id="GO:0000103">
    <property type="term" value="P:sulfate assimilation"/>
    <property type="evidence" value="ECO:0007669"/>
    <property type="project" value="TreeGrafter"/>
</dbReference>
<evidence type="ECO:0000259" key="5">
    <source>
        <dbReference type="PROSITE" id="PS51379"/>
    </source>
</evidence>